<keyword evidence="3 7" id="KW-0378">Hydrolase</keyword>
<keyword evidence="2 7" id="KW-0645">Protease</keyword>
<keyword evidence="4 7" id="KW-0720">Serine protease</keyword>
<dbReference type="InterPro" id="IPR033135">
    <property type="entry name" value="ClpP_His_AS"/>
</dbReference>
<dbReference type="Pfam" id="PF00574">
    <property type="entry name" value="CLP_protease"/>
    <property type="match status" value="1"/>
</dbReference>
<name>A0A0S2ICQ1_9CHLO</name>
<keyword evidence="9" id="KW-0934">Plastid</keyword>
<proteinExistence type="inferred from homology"/>
<evidence type="ECO:0000256" key="2">
    <source>
        <dbReference type="ARBA" id="ARBA00022670"/>
    </source>
</evidence>
<evidence type="ECO:0000256" key="4">
    <source>
        <dbReference type="ARBA" id="ARBA00022825"/>
    </source>
</evidence>
<dbReference type="GO" id="GO:0004176">
    <property type="term" value="F:ATP-dependent peptidase activity"/>
    <property type="evidence" value="ECO:0007669"/>
    <property type="project" value="InterPro"/>
</dbReference>
<dbReference type="PROSITE" id="PS00381">
    <property type="entry name" value="CLP_PROTEASE_SER"/>
    <property type="match status" value="1"/>
</dbReference>
<evidence type="ECO:0000256" key="5">
    <source>
        <dbReference type="PROSITE-ProRule" id="PRU10085"/>
    </source>
</evidence>
<evidence type="ECO:0000256" key="1">
    <source>
        <dbReference type="ARBA" id="ARBA00007039"/>
    </source>
</evidence>
<dbReference type="PANTHER" id="PTHR10381:SF11">
    <property type="entry name" value="ATP-DEPENDENT CLP PROTEASE PROTEOLYTIC SUBUNIT, MITOCHONDRIAL"/>
    <property type="match status" value="1"/>
</dbReference>
<dbReference type="GO" id="GO:0004252">
    <property type="term" value="F:serine-type endopeptidase activity"/>
    <property type="evidence" value="ECO:0007669"/>
    <property type="project" value="UniProtKB-EC"/>
</dbReference>
<dbReference type="PRINTS" id="PR00127">
    <property type="entry name" value="CLPPROTEASEP"/>
</dbReference>
<accession>A0A0S2ICQ1</accession>
<gene>
    <name evidence="9" type="primary">clpP</name>
</gene>
<feature type="active site" evidence="6">
    <location>
        <position position="485"/>
    </location>
</feature>
<dbReference type="GO" id="GO:0051117">
    <property type="term" value="F:ATPase binding"/>
    <property type="evidence" value="ECO:0007669"/>
    <property type="project" value="TreeGrafter"/>
</dbReference>
<dbReference type="EMBL" id="KT625027">
    <property type="protein sequence ID" value="ALO21251.1"/>
    <property type="molecule type" value="Genomic_DNA"/>
</dbReference>
<evidence type="ECO:0000256" key="8">
    <source>
        <dbReference type="RuleBase" id="RU003567"/>
    </source>
</evidence>
<evidence type="ECO:0000313" key="9">
    <source>
        <dbReference type="EMBL" id="ALO21251.1"/>
    </source>
</evidence>
<geneLocation type="chloroplast" evidence="9"/>
<evidence type="ECO:0000256" key="7">
    <source>
        <dbReference type="RuleBase" id="RU000549"/>
    </source>
</evidence>
<protein>
    <recommendedName>
        <fullName evidence="8">ATP-dependent Clp protease proteolytic subunit</fullName>
        <ecNumber evidence="7">3.4.21.92</ecNumber>
    </recommendedName>
</protein>
<dbReference type="Gene3D" id="3.90.226.10">
    <property type="entry name" value="2-enoyl-CoA Hydratase, Chain A, domain 1"/>
    <property type="match status" value="1"/>
</dbReference>
<evidence type="ECO:0000256" key="3">
    <source>
        <dbReference type="ARBA" id="ARBA00022801"/>
    </source>
</evidence>
<dbReference type="GO" id="GO:0009368">
    <property type="term" value="C:endopeptidase Clp complex"/>
    <property type="evidence" value="ECO:0007669"/>
    <property type="project" value="TreeGrafter"/>
</dbReference>
<dbReference type="AlphaFoldDB" id="A0A0S2ICQ1"/>
<dbReference type="GO" id="GO:0006515">
    <property type="term" value="P:protein quality control for misfolded or incompletely synthesized proteins"/>
    <property type="evidence" value="ECO:0007669"/>
    <property type="project" value="TreeGrafter"/>
</dbReference>
<dbReference type="InterPro" id="IPR001907">
    <property type="entry name" value="ClpP"/>
</dbReference>
<evidence type="ECO:0000256" key="6">
    <source>
        <dbReference type="PROSITE-ProRule" id="PRU10086"/>
    </source>
</evidence>
<feature type="active site" evidence="5">
    <location>
        <position position="460"/>
    </location>
</feature>
<dbReference type="PANTHER" id="PTHR10381">
    <property type="entry name" value="ATP-DEPENDENT CLP PROTEASE PROTEOLYTIC SUBUNIT"/>
    <property type="match status" value="1"/>
</dbReference>
<dbReference type="GO" id="GO:0009536">
    <property type="term" value="C:plastid"/>
    <property type="evidence" value="ECO:0007669"/>
    <property type="project" value="UniProtKB-ARBA"/>
</dbReference>
<dbReference type="PROSITE" id="PS00382">
    <property type="entry name" value="CLP_PROTEASE_HIS"/>
    <property type="match status" value="1"/>
</dbReference>
<dbReference type="InterPro" id="IPR023562">
    <property type="entry name" value="ClpP/TepA"/>
</dbReference>
<dbReference type="InterPro" id="IPR018215">
    <property type="entry name" value="ClpP_Ser_AS"/>
</dbReference>
<reference evidence="9" key="1">
    <citation type="journal article" date="2015" name="BMC Evol. Biol.">
        <title>Chloroplast phylogenomic analysis of chlorophyte green algae identifies a novel lineage sister to the Sphaeropleales (Chlorophyceae).</title>
        <authorList>
            <person name="Lemieux C."/>
            <person name="Vincent A.T."/>
            <person name="Labarre A."/>
            <person name="Otis C."/>
            <person name="Turmel M."/>
        </authorList>
    </citation>
    <scope>NUCLEOTIDE SEQUENCE</scope>
</reference>
<dbReference type="EC" id="3.4.21.92" evidence="7"/>
<comment type="similarity">
    <text evidence="1 8">Belongs to the peptidase S14 family.</text>
</comment>
<dbReference type="CDD" id="cd07017">
    <property type="entry name" value="S14_ClpP_2"/>
    <property type="match status" value="1"/>
</dbReference>
<organism evidence="9">
    <name type="scientific">Chloromonas radiata</name>
    <dbReference type="NCBI Taxonomy" id="47907"/>
    <lineage>
        <taxon>Eukaryota</taxon>
        <taxon>Viridiplantae</taxon>
        <taxon>Chlorophyta</taxon>
        <taxon>core chlorophytes</taxon>
        <taxon>Chlorophyceae</taxon>
        <taxon>CS clade</taxon>
        <taxon>Chlamydomonadales</taxon>
        <taxon>Chlamydomonadaceae</taxon>
        <taxon>Chloromonadinia</taxon>
        <taxon>Chloromonas</taxon>
    </lineage>
</organism>
<dbReference type="InterPro" id="IPR029045">
    <property type="entry name" value="ClpP/crotonase-like_dom_sf"/>
</dbReference>
<sequence>MPIGVPRIIYCWGEELPPQWTDIYNFIFRRRMVFLMQYLDDELCNQICGLLINIHMEDRSKELEKKEIEKSGIFKSAGRSSKESGTTLPSQNIALNEGKKLKKDKSMEDLLSSYGNSIYEEDLAIDENYTLEQYTLQKITLEWLNWNAQFFDYSDEPYLFYLAEILSKDFKKDDTQLFYQTSYAKTNQNFDMRNPSAHAKPASLEAFYGLQKNSIAYPLNKDPFSGKQAFKATLAPFRSILNLANLISKDKNFSINNLLPDSAKIDKKGTSVLKGELLQQFNQLKQKPGLAKLIGSLASKDFLNKQANPLNQLSVQEKVLGQRNLRREYAMDKTYPSASGNFYSEAELQSSNNPIEYSSPPYNNKAAQLFSSAKQKNRSAKALNYLDFDSTNGPKATDFKNRNDYSRKQTKRALQEEESKKVFVIINSFGGSVGNGITVHDALQFIKAGSLTLGLGVAASAASLVLAGGTISERYVTEGCHVMIHQPEGGLNGQASDIWIDSQEIMKIRLDVAEIYSLSAHRPRHKILRDLDRDFYLTATETIHYGLADEIATNEVMHEIIEMTSKVWDYHDSKQQRLLETRDSASSGLDTQTQN</sequence>
<dbReference type="SUPFAM" id="SSF52096">
    <property type="entry name" value="ClpP/crotonase"/>
    <property type="match status" value="1"/>
</dbReference>
<keyword evidence="9" id="KW-0150">Chloroplast</keyword>